<dbReference type="GO" id="GO:0005794">
    <property type="term" value="C:Golgi apparatus"/>
    <property type="evidence" value="ECO:0007669"/>
    <property type="project" value="UniProtKB-SubCell"/>
</dbReference>
<keyword evidence="6" id="KW-0333">Golgi apparatus</keyword>
<dbReference type="PANTHER" id="PTHR34949">
    <property type="entry name" value="OS05G0443700 PROTEIN"/>
    <property type="match status" value="1"/>
</dbReference>
<keyword evidence="2" id="KW-0813">Transport</keyword>
<evidence type="ECO:0000256" key="9">
    <source>
        <dbReference type="SAM" id="Phobius"/>
    </source>
</evidence>
<feature type="transmembrane region" description="Helical" evidence="9">
    <location>
        <begin position="316"/>
        <end position="336"/>
    </location>
</feature>
<dbReference type="CDD" id="cd21442">
    <property type="entry name" value="SNARE_NTD_STX6-like"/>
    <property type="match status" value="1"/>
</dbReference>
<evidence type="ECO:0000256" key="6">
    <source>
        <dbReference type="ARBA" id="ARBA00023034"/>
    </source>
</evidence>
<dbReference type="InterPro" id="IPR010989">
    <property type="entry name" value="SNARE"/>
</dbReference>
<reference evidence="11" key="2">
    <citation type="submission" date="2020-08" db="EMBL/GenBank/DDBJ databases">
        <title>Plant Genome Project.</title>
        <authorList>
            <person name="Zhang R.-G."/>
        </authorList>
    </citation>
    <scope>NUCLEOTIDE SEQUENCE</scope>
    <source>
        <strain evidence="11">Huo1</strain>
        <tissue evidence="11">Leaf</tissue>
    </source>
</reference>
<accession>A0A8X8Y6Z0</accession>
<keyword evidence="3 9" id="KW-0812">Transmembrane</keyword>
<proteinExistence type="inferred from homology"/>
<keyword evidence="5 9" id="KW-1133">Transmembrane helix</keyword>
<dbReference type="Pfam" id="PF09177">
    <property type="entry name" value="STX6_10_61_N"/>
    <property type="match status" value="1"/>
</dbReference>
<sequence length="338" mass="38636">MLVVNSFDLWQKDTFFSAAEEVQQSADIMESAYRAWLKSRKERLISQHLDKLNRELQMALGTAKWQLEEFERAVCLSYRNKGDDITITRHREFVSAIGYQIYRVETSLNVSLKVEGKKPFRWVDLDKEESDDLAHFLSGTPGTSQTIKDGRINVGSPVTNSLCKSNIEELNSLGSPVSTKIPKQGWEGVHAGVKDINCSVELQERKVRDTEDEISNRADQSISTLRAWSSPDGNTLEIVVDMDDGETNELIEAMPKEEGSKPLIWKSRGDIFCRAKEVKSHTQMKLINWINNHFRGRQGNQRQRLSPGVPVKSLRFVLALMLTIFLFGEFAIYINFYR</sequence>
<dbReference type="GO" id="GO:0015031">
    <property type="term" value="P:protein transport"/>
    <property type="evidence" value="ECO:0007669"/>
    <property type="project" value="UniProtKB-KW"/>
</dbReference>
<dbReference type="AlphaFoldDB" id="A0A8X8Y6Z0"/>
<dbReference type="EMBL" id="PNBA02000005">
    <property type="protein sequence ID" value="KAG6424276.1"/>
    <property type="molecule type" value="Genomic_DNA"/>
</dbReference>
<organism evidence="11">
    <name type="scientific">Salvia splendens</name>
    <name type="common">Scarlet sage</name>
    <dbReference type="NCBI Taxonomy" id="180675"/>
    <lineage>
        <taxon>Eukaryota</taxon>
        <taxon>Viridiplantae</taxon>
        <taxon>Streptophyta</taxon>
        <taxon>Embryophyta</taxon>
        <taxon>Tracheophyta</taxon>
        <taxon>Spermatophyta</taxon>
        <taxon>Magnoliopsida</taxon>
        <taxon>eudicotyledons</taxon>
        <taxon>Gunneridae</taxon>
        <taxon>Pentapetalae</taxon>
        <taxon>asterids</taxon>
        <taxon>lamiids</taxon>
        <taxon>Lamiales</taxon>
        <taxon>Lamiaceae</taxon>
        <taxon>Nepetoideae</taxon>
        <taxon>Mentheae</taxon>
        <taxon>Salviinae</taxon>
        <taxon>Salvia</taxon>
        <taxon>Salvia subgen. Calosphace</taxon>
        <taxon>core Calosphace</taxon>
    </lineage>
</organism>
<dbReference type="FunFam" id="1.20.58.90:FF:000004">
    <property type="entry name" value="Syntaxin 10"/>
    <property type="match status" value="1"/>
</dbReference>
<keyword evidence="7 9" id="KW-0472">Membrane</keyword>
<evidence type="ECO:0000256" key="4">
    <source>
        <dbReference type="ARBA" id="ARBA00022927"/>
    </source>
</evidence>
<dbReference type="SUPFAM" id="SSF47661">
    <property type="entry name" value="t-snare proteins"/>
    <property type="match status" value="1"/>
</dbReference>
<name>A0A8X8Y6Z0_SALSN</name>
<dbReference type="PANTHER" id="PTHR34949:SF3">
    <property type="entry name" value="OS08G0244100 PROTEIN"/>
    <property type="match status" value="1"/>
</dbReference>
<protein>
    <recommendedName>
        <fullName evidence="10">Syntaxin 6/10/61 N-terminal domain-containing protein</fullName>
    </recommendedName>
</protein>
<dbReference type="GO" id="GO:0016020">
    <property type="term" value="C:membrane"/>
    <property type="evidence" value="ECO:0007669"/>
    <property type="project" value="InterPro"/>
</dbReference>
<evidence type="ECO:0000256" key="1">
    <source>
        <dbReference type="ARBA" id="ARBA00009063"/>
    </source>
</evidence>
<evidence type="ECO:0000256" key="3">
    <source>
        <dbReference type="ARBA" id="ARBA00022692"/>
    </source>
</evidence>
<feature type="domain" description="Syntaxin 6/10/61 N-terminal" evidence="10">
    <location>
        <begin position="13"/>
        <end position="104"/>
    </location>
</feature>
<dbReference type="Gene3D" id="1.20.58.90">
    <property type="match status" value="1"/>
</dbReference>
<dbReference type="InterPro" id="IPR015260">
    <property type="entry name" value="Syntaxin-6/10/61_N"/>
</dbReference>
<evidence type="ECO:0000259" key="10">
    <source>
        <dbReference type="Pfam" id="PF09177"/>
    </source>
</evidence>
<comment type="subcellular location">
    <subcellularLocation>
        <location evidence="8">Golgi apparatus</location>
        <location evidence="8">trans-Golgi network membrane</location>
        <topology evidence="8">Single-pass type IV membrane protein</topology>
    </subcellularLocation>
</comment>
<evidence type="ECO:0000256" key="7">
    <source>
        <dbReference type="ARBA" id="ARBA00023136"/>
    </source>
</evidence>
<keyword evidence="12" id="KW-1185">Reference proteome</keyword>
<evidence type="ECO:0000256" key="2">
    <source>
        <dbReference type="ARBA" id="ARBA00022448"/>
    </source>
</evidence>
<evidence type="ECO:0000313" key="11">
    <source>
        <dbReference type="EMBL" id="KAG6424276.1"/>
    </source>
</evidence>
<comment type="caution">
    <text evidence="11">The sequence shown here is derived from an EMBL/GenBank/DDBJ whole genome shotgun (WGS) entry which is preliminary data.</text>
</comment>
<gene>
    <name evidence="11" type="ORF">SASPL_114691</name>
</gene>
<dbReference type="GO" id="GO:0048193">
    <property type="term" value="P:Golgi vesicle transport"/>
    <property type="evidence" value="ECO:0007669"/>
    <property type="project" value="InterPro"/>
</dbReference>
<evidence type="ECO:0000256" key="5">
    <source>
        <dbReference type="ARBA" id="ARBA00022989"/>
    </source>
</evidence>
<reference evidence="11" key="1">
    <citation type="submission" date="2018-01" db="EMBL/GenBank/DDBJ databases">
        <authorList>
            <person name="Mao J.F."/>
        </authorList>
    </citation>
    <scope>NUCLEOTIDE SEQUENCE</scope>
    <source>
        <strain evidence="11">Huo1</strain>
        <tissue evidence="11">Leaf</tissue>
    </source>
</reference>
<dbReference type="Proteomes" id="UP000298416">
    <property type="component" value="Unassembled WGS sequence"/>
</dbReference>
<evidence type="ECO:0000256" key="8">
    <source>
        <dbReference type="ARBA" id="ARBA00037801"/>
    </source>
</evidence>
<evidence type="ECO:0000313" key="12">
    <source>
        <dbReference type="Proteomes" id="UP000298416"/>
    </source>
</evidence>
<comment type="similarity">
    <text evidence="1">Belongs to the syntaxin family.</text>
</comment>
<keyword evidence="4" id="KW-0653">Protein transport</keyword>